<dbReference type="Proteomes" id="UP000326678">
    <property type="component" value="Chromosome Gxm1"/>
</dbReference>
<dbReference type="AlphaFoldDB" id="A0A5P8VZ80"/>
<proteinExistence type="predicted"/>
<dbReference type="EMBL" id="CP045226">
    <property type="protein sequence ID" value="QFS45742.1"/>
    <property type="molecule type" value="Genomic_DNA"/>
</dbReference>
<evidence type="ECO:0000313" key="1">
    <source>
        <dbReference type="EMBL" id="QFS45742.1"/>
    </source>
</evidence>
<dbReference type="KEGG" id="nsh:GXM_03219"/>
<name>A0A5P8VZ80_9NOSO</name>
<organism evidence="1 2">
    <name type="scientific">Nostoc sphaeroides CCNUC1</name>
    <dbReference type="NCBI Taxonomy" id="2653204"/>
    <lineage>
        <taxon>Bacteria</taxon>
        <taxon>Bacillati</taxon>
        <taxon>Cyanobacteriota</taxon>
        <taxon>Cyanophyceae</taxon>
        <taxon>Nostocales</taxon>
        <taxon>Nostocaceae</taxon>
        <taxon>Nostoc</taxon>
    </lineage>
</organism>
<gene>
    <name evidence="1" type="ORF">GXM_03219</name>
</gene>
<protein>
    <submittedName>
        <fullName evidence="1">Uncharacterized protein</fullName>
    </submittedName>
</protein>
<evidence type="ECO:0000313" key="2">
    <source>
        <dbReference type="Proteomes" id="UP000326678"/>
    </source>
</evidence>
<sequence>MISESLVEVRDWGLGTGDWGLGRKNKGVLSFVQKSNMSPIDEWY</sequence>
<keyword evidence="2" id="KW-1185">Reference proteome</keyword>
<accession>A0A5P8VZ80</accession>
<reference evidence="1 2" key="1">
    <citation type="submission" date="2019-10" db="EMBL/GenBank/DDBJ databases">
        <title>Genomic and transcriptomic insights into the perfect genentic adaptation of a filamentous nitrogen-fixing cyanobacterium to rice fields.</title>
        <authorList>
            <person name="Chen Z."/>
        </authorList>
    </citation>
    <scope>NUCLEOTIDE SEQUENCE [LARGE SCALE GENOMIC DNA]</scope>
    <source>
        <strain evidence="1">CCNUC1</strain>
    </source>
</reference>